<reference evidence="2" key="1">
    <citation type="journal article" date="2014" name="Int. J. Syst. Evol. Microbiol.">
        <title>Complete genome sequence of Corynebacterium casei LMG S-19264T (=DSM 44701T), isolated from a smear-ripened cheese.</title>
        <authorList>
            <consortium name="US DOE Joint Genome Institute (JGI-PGF)"/>
            <person name="Walter F."/>
            <person name="Albersmeier A."/>
            <person name="Kalinowski J."/>
            <person name="Ruckert C."/>
        </authorList>
    </citation>
    <scope>NUCLEOTIDE SEQUENCE</scope>
    <source>
        <strain evidence="2">JCM 4637</strain>
    </source>
</reference>
<dbReference type="PANTHER" id="PTHR35525:SF3">
    <property type="entry name" value="BLL6575 PROTEIN"/>
    <property type="match status" value="1"/>
</dbReference>
<comment type="caution">
    <text evidence="2">The sequence shown here is derived from an EMBL/GenBank/DDBJ whole genome shotgun (WGS) entry which is preliminary data.</text>
</comment>
<feature type="domain" description="Zinc finger CGNR" evidence="1">
    <location>
        <begin position="157"/>
        <end position="199"/>
    </location>
</feature>
<dbReference type="AlphaFoldDB" id="A0A918X234"/>
<evidence type="ECO:0000259" key="1">
    <source>
        <dbReference type="Pfam" id="PF11706"/>
    </source>
</evidence>
<dbReference type="EMBL" id="BMVC01000011">
    <property type="protein sequence ID" value="GHD04843.1"/>
    <property type="molecule type" value="Genomic_DNA"/>
</dbReference>
<gene>
    <name evidence="2" type="ORF">GCM10010334_54610</name>
</gene>
<dbReference type="Gene3D" id="1.10.3300.10">
    <property type="entry name" value="Jann2411-like domain"/>
    <property type="match status" value="1"/>
</dbReference>
<organism evidence="2 3">
    <name type="scientific">Streptomyces finlayi</name>
    <dbReference type="NCBI Taxonomy" id="67296"/>
    <lineage>
        <taxon>Bacteria</taxon>
        <taxon>Bacillati</taxon>
        <taxon>Actinomycetota</taxon>
        <taxon>Actinomycetes</taxon>
        <taxon>Kitasatosporales</taxon>
        <taxon>Streptomycetaceae</taxon>
        <taxon>Streptomyces</taxon>
    </lineage>
</organism>
<reference evidence="2" key="2">
    <citation type="submission" date="2020-09" db="EMBL/GenBank/DDBJ databases">
        <authorList>
            <person name="Sun Q."/>
            <person name="Ohkuma M."/>
        </authorList>
    </citation>
    <scope>NUCLEOTIDE SEQUENCE</scope>
    <source>
        <strain evidence="2">JCM 4637</strain>
    </source>
</reference>
<dbReference type="Proteomes" id="UP000638353">
    <property type="component" value="Unassembled WGS sequence"/>
</dbReference>
<accession>A0A918X234</accession>
<dbReference type="SUPFAM" id="SSF160904">
    <property type="entry name" value="Jann2411-like"/>
    <property type="match status" value="1"/>
</dbReference>
<name>A0A918X234_9ACTN</name>
<dbReference type="InterPro" id="IPR010852">
    <property type="entry name" value="ABATE"/>
</dbReference>
<sequence length="203" mass="21297">MSEGVTGQVVFDSHVVARLEHAVALVNALTEGEARGRLYAVPTGGERWAAIEAAVPQDATSALARVEGAGEADRLAETARRMRVVFEAIATQEWDAAADGVNVLLRETSARPRLDRGDGGVWRLHFHGANDTFASGVGASCATALAMVVGGGELVERLGVCTAGRCDRVYVDVSRNGARRFCSGACQSRVKAATFRARRGGGA</sequence>
<dbReference type="PANTHER" id="PTHR35525">
    <property type="entry name" value="BLL6575 PROTEIN"/>
    <property type="match status" value="1"/>
</dbReference>
<evidence type="ECO:0000313" key="3">
    <source>
        <dbReference type="Proteomes" id="UP000638353"/>
    </source>
</evidence>
<dbReference type="InterPro" id="IPR021005">
    <property type="entry name" value="Znf_CGNR"/>
</dbReference>
<dbReference type="Pfam" id="PF11706">
    <property type="entry name" value="zf-CGNR"/>
    <property type="match status" value="1"/>
</dbReference>
<protein>
    <recommendedName>
        <fullName evidence="1">Zinc finger CGNR domain-containing protein</fullName>
    </recommendedName>
</protein>
<dbReference type="InterPro" id="IPR023286">
    <property type="entry name" value="ABATE_dom_sf"/>
</dbReference>
<evidence type="ECO:0000313" key="2">
    <source>
        <dbReference type="EMBL" id="GHD04843.1"/>
    </source>
</evidence>
<proteinExistence type="predicted"/>